<evidence type="ECO:0000313" key="4">
    <source>
        <dbReference type="Proteomes" id="UP001055553"/>
    </source>
</evidence>
<feature type="transmembrane region" description="Helical" evidence="2">
    <location>
        <begin position="148"/>
        <end position="168"/>
    </location>
</feature>
<dbReference type="KEGG" id="naer:MJ1_0719"/>
<feature type="transmembrane region" description="Helical" evidence="2">
    <location>
        <begin position="75"/>
        <end position="101"/>
    </location>
</feature>
<dbReference type="Proteomes" id="UP001055553">
    <property type="component" value="Chromosome"/>
</dbReference>
<dbReference type="EMBL" id="AP019769">
    <property type="protein sequence ID" value="BBL45861.1"/>
    <property type="molecule type" value="Genomic_DNA"/>
</dbReference>
<protein>
    <submittedName>
        <fullName evidence="3">DNA double-strand break repair protein</fullName>
    </submittedName>
</protein>
<keyword evidence="2" id="KW-0472">Membrane</keyword>
<organism evidence="3 4">
    <name type="scientific">Nanobdella aerobiophila</name>
    <dbReference type="NCBI Taxonomy" id="2586965"/>
    <lineage>
        <taxon>Archaea</taxon>
        <taxon>Nanobdellota</taxon>
        <taxon>Nanobdellia</taxon>
        <taxon>Nanobdellales</taxon>
        <taxon>Nanobdellaceae</taxon>
        <taxon>Nanobdella</taxon>
    </lineage>
</organism>
<keyword evidence="2" id="KW-1133">Transmembrane helix</keyword>
<keyword evidence="4" id="KW-1185">Reference proteome</keyword>
<accession>A0A915ST38</accession>
<evidence type="ECO:0000256" key="1">
    <source>
        <dbReference type="SAM" id="Coils"/>
    </source>
</evidence>
<proteinExistence type="predicted"/>
<sequence length="443" mass="49884">MDNKKIILSLSSIIGSKFIFSQGSNNIYTSVISTSSIYNAAQEAAGGIAYTLANLFPPIYITAAQEMNIYSSNPYIGAIIAASMLFLLFFTIYLVTLKIMFSRILDNFGKELSNEGIISRGPYVIAAIFSFFSIYLIGPILLTLFVEIGIIDMIFVILIIAVIAILGFKILYHGGLKDAGASIKSIGSKLKSINKIPEKFYNYNDKRTVINLGKKIDLKSLDLDIQRLIVSVLNEIIKNLEDLSKEMSKVEKQEIIKKNLSGIKPEIIKRDLSGIKQGTGKEKANIIKQIRDKSMPKRNTQEIIGQYYNRLKEYIRQLSQVKQGIEKENADNIKAMYNKLVSLGYFNTLGILKNMKNELRSYNNIINKIDEIINNIEKLKEELNKNLNINDLKSGYEKISKIKNRRDLQGQNNDKIIAKISALSEKIGELAKIKSQLENIIGQ</sequence>
<evidence type="ECO:0000256" key="2">
    <source>
        <dbReference type="SAM" id="Phobius"/>
    </source>
</evidence>
<keyword evidence="2" id="KW-0812">Transmembrane</keyword>
<feature type="transmembrane region" description="Helical" evidence="2">
    <location>
        <begin position="122"/>
        <end position="142"/>
    </location>
</feature>
<dbReference type="RefSeq" id="WP_258393170.1">
    <property type="nucleotide sequence ID" value="NZ_AP019769.1"/>
</dbReference>
<dbReference type="GeneID" id="74568660"/>
<name>A0A915ST38_9ARCH</name>
<reference evidence="4" key="1">
    <citation type="journal article" date="2022" name="Int. J. Syst. Evol. Microbiol.">
        <title>Nanobdella aerobiophila gen. nov., sp. nov., a thermoacidophilic, obligate ectosymbiotic archaeon, and proposal of Nanobdellaceae fam. nov., Nanobdellales ord. nov. and Nanobdellia class. nov.</title>
        <authorList>
            <person name="Kato S."/>
            <person name="Ogasawara A."/>
            <person name="Itoh T."/>
            <person name="Sakai H.D."/>
            <person name="Shimizu M."/>
            <person name="Yuki M."/>
            <person name="Kaneko M."/>
            <person name="Takashina T."/>
            <person name="Ohkuma M."/>
        </authorList>
    </citation>
    <scope>NUCLEOTIDE SEQUENCE [LARGE SCALE GENOMIC DNA]</scope>
    <source>
        <strain evidence="4">MJ1</strain>
    </source>
</reference>
<dbReference type="AlphaFoldDB" id="A0A915ST38"/>
<keyword evidence="1" id="KW-0175">Coiled coil</keyword>
<gene>
    <name evidence="3" type="ORF">MJ1_0719</name>
</gene>
<evidence type="ECO:0000313" key="3">
    <source>
        <dbReference type="EMBL" id="BBL45861.1"/>
    </source>
</evidence>
<feature type="coiled-coil region" evidence="1">
    <location>
        <begin position="308"/>
        <end position="389"/>
    </location>
</feature>